<dbReference type="SUPFAM" id="SSF90123">
    <property type="entry name" value="ABC transporter transmembrane region"/>
    <property type="match status" value="2"/>
</dbReference>
<dbReference type="InterPro" id="IPR003593">
    <property type="entry name" value="AAA+_ATPase"/>
</dbReference>
<evidence type="ECO:0000313" key="18">
    <source>
        <dbReference type="Proteomes" id="UP001431783"/>
    </source>
</evidence>
<feature type="transmembrane region" description="Helical" evidence="14">
    <location>
        <begin position="696"/>
        <end position="718"/>
    </location>
</feature>
<feature type="transmembrane region" description="Helical" evidence="14">
    <location>
        <begin position="926"/>
        <end position="945"/>
    </location>
</feature>
<feature type="transmembrane region" description="Helical" evidence="14">
    <location>
        <begin position="738"/>
        <end position="766"/>
    </location>
</feature>
<dbReference type="FunFam" id="1.20.1560.10:FF:000018">
    <property type="entry name" value="ATP-binding cassette subfamily B member 11"/>
    <property type="match status" value="1"/>
</dbReference>
<feature type="domain" description="ABC transporter" evidence="15">
    <location>
        <begin position="396"/>
        <end position="632"/>
    </location>
</feature>
<feature type="transmembrane region" description="Helical" evidence="14">
    <location>
        <begin position="294"/>
        <end position="316"/>
    </location>
</feature>
<dbReference type="InterPro" id="IPR017871">
    <property type="entry name" value="ABC_transporter-like_CS"/>
</dbReference>
<keyword evidence="10 14" id="KW-1133">Transmembrane helix</keyword>
<keyword evidence="7" id="KW-0547">Nucleotide-binding</keyword>
<organism evidence="17 18">
    <name type="scientific">Henosepilachna vigintioctopunctata</name>
    <dbReference type="NCBI Taxonomy" id="420089"/>
    <lineage>
        <taxon>Eukaryota</taxon>
        <taxon>Metazoa</taxon>
        <taxon>Ecdysozoa</taxon>
        <taxon>Arthropoda</taxon>
        <taxon>Hexapoda</taxon>
        <taxon>Insecta</taxon>
        <taxon>Pterygota</taxon>
        <taxon>Neoptera</taxon>
        <taxon>Endopterygota</taxon>
        <taxon>Coleoptera</taxon>
        <taxon>Polyphaga</taxon>
        <taxon>Cucujiformia</taxon>
        <taxon>Coccinelloidea</taxon>
        <taxon>Coccinellidae</taxon>
        <taxon>Epilachninae</taxon>
        <taxon>Epilachnini</taxon>
        <taxon>Henosepilachna</taxon>
    </lineage>
</organism>
<dbReference type="GO" id="GO:0090374">
    <property type="term" value="P:oligopeptide export from mitochondrion"/>
    <property type="evidence" value="ECO:0007669"/>
    <property type="project" value="TreeGrafter"/>
</dbReference>
<proteinExistence type="inferred from homology"/>
<keyword evidence="8" id="KW-0067">ATP-binding</keyword>
<dbReference type="EMBL" id="JARQZJ010000040">
    <property type="protein sequence ID" value="KAK9877123.1"/>
    <property type="molecule type" value="Genomic_DNA"/>
</dbReference>
<dbReference type="GO" id="GO:0017085">
    <property type="term" value="P:response to insecticide"/>
    <property type="evidence" value="ECO:0007669"/>
    <property type="project" value="UniProtKB-ARBA"/>
</dbReference>
<dbReference type="GO" id="GO:0005743">
    <property type="term" value="C:mitochondrial inner membrane"/>
    <property type="evidence" value="ECO:0007669"/>
    <property type="project" value="TreeGrafter"/>
</dbReference>
<dbReference type="GO" id="GO:0097254">
    <property type="term" value="P:renal tubular secretion"/>
    <property type="evidence" value="ECO:0007669"/>
    <property type="project" value="UniProtKB-ARBA"/>
</dbReference>
<evidence type="ECO:0000256" key="3">
    <source>
        <dbReference type="ARBA" id="ARBA00012191"/>
    </source>
</evidence>
<dbReference type="PROSITE" id="PS00211">
    <property type="entry name" value="ABC_TRANSPORTER_1"/>
    <property type="match status" value="2"/>
</dbReference>
<protein>
    <recommendedName>
        <fullName evidence="3">ABC-type xenobiotic transporter</fullName>
        <ecNumber evidence="3">7.6.2.2</ecNumber>
    </recommendedName>
</protein>
<dbReference type="InterPro" id="IPR039421">
    <property type="entry name" value="Type_1_exporter"/>
</dbReference>
<dbReference type="GO" id="GO:0015421">
    <property type="term" value="F:ABC-type oligopeptide transporter activity"/>
    <property type="evidence" value="ECO:0007669"/>
    <property type="project" value="TreeGrafter"/>
</dbReference>
<keyword evidence="18" id="KW-1185">Reference proteome</keyword>
<evidence type="ECO:0000256" key="14">
    <source>
        <dbReference type="SAM" id="Phobius"/>
    </source>
</evidence>
<keyword evidence="6" id="KW-0677">Repeat</keyword>
<comment type="similarity">
    <text evidence="2">Belongs to the ABC transporter superfamily. ABCB family. Multidrug resistance exporter (TC 3.A.1.201) subfamily.</text>
</comment>
<dbReference type="Gene3D" id="1.20.1560.10">
    <property type="entry name" value="ABC transporter type 1, transmembrane domain"/>
    <property type="match status" value="2"/>
</dbReference>
<evidence type="ECO:0000256" key="8">
    <source>
        <dbReference type="ARBA" id="ARBA00022840"/>
    </source>
</evidence>
<evidence type="ECO:0000256" key="7">
    <source>
        <dbReference type="ARBA" id="ARBA00022741"/>
    </source>
</evidence>
<accession>A0AAW1U7S7</accession>
<evidence type="ECO:0000256" key="13">
    <source>
        <dbReference type="ARBA" id="ARBA00034018"/>
    </source>
</evidence>
<dbReference type="Proteomes" id="UP001431783">
    <property type="component" value="Unassembled WGS sequence"/>
</dbReference>
<dbReference type="InterPro" id="IPR027417">
    <property type="entry name" value="P-loop_NTPase"/>
</dbReference>
<feature type="transmembrane region" description="Helical" evidence="14">
    <location>
        <begin position="109"/>
        <end position="131"/>
    </location>
</feature>
<feature type="transmembrane region" description="Helical" evidence="14">
    <location>
        <begin position="212"/>
        <end position="233"/>
    </location>
</feature>
<keyword evidence="9" id="KW-1278">Translocase</keyword>
<dbReference type="SUPFAM" id="SSF52540">
    <property type="entry name" value="P-loop containing nucleoside triphosphate hydrolases"/>
    <property type="match status" value="2"/>
</dbReference>
<evidence type="ECO:0000256" key="12">
    <source>
        <dbReference type="ARBA" id="ARBA00023180"/>
    </source>
</evidence>
<keyword evidence="11 14" id="KW-0472">Membrane</keyword>
<feature type="transmembrane region" description="Helical" evidence="14">
    <location>
        <begin position="53"/>
        <end position="71"/>
    </location>
</feature>
<feature type="transmembrane region" description="Helical" evidence="14">
    <location>
        <begin position="845"/>
        <end position="865"/>
    </location>
</feature>
<dbReference type="EC" id="7.6.2.2" evidence="3"/>
<dbReference type="GO" id="GO:0005524">
    <property type="term" value="F:ATP binding"/>
    <property type="evidence" value="ECO:0007669"/>
    <property type="project" value="UniProtKB-KW"/>
</dbReference>
<dbReference type="GO" id="GO:0016887">
    <property type="term" value="F:ATP hydrolysis activity"/>
    <property type="evidence" value="ECO:0007669"/>
    <property type="project" value="InterPro"/>
</dbReference>
<evidence type="ECO:0000313" key="17">
    <source>
        <dbReference type="EMBL" id="KAK9877123.1"/>
    </source>
</evidence>
<comment type="subcellular location">
    <subcellularLocation>
        <location evidence="1">Membrane</location>
        <topology evidence="1">Multi-pass membrane protein</topology>
    </subcellularLocation>
</comment>
<evidence type="ECO:0000256" key="1">
    <source>
        <dbReference type="ARBA" id="ARBA00004141"/>
    </source>
</evidence>
<feature type="transmembrane region" description="Helical" evidence="14">
    <location>
        <begin position="188"/>
        <end position="206"/>
    </location>
</feature>
<evidence type="ECO:0000256" key="5">
    <source>
        <dbReference type="ARBA" id="ARBA00022692"/>
    </source>
</evidence>
<evidence type="ECO:0000256" key="10">
    <source>
        <dbReference type="ARBA" id="ARBA00022989"/>
    </source>
</evidence>
<sequence length="1260" mass="139303">MKKKLNLVQVDNHENGKSSSLDPKMSPPEVGPMEAPPVGYLQMFRYSTTWDKVLLTIGIISTMLMSCIQPLNNLFFGDLTQTVVTYAIELAKHNSSSIDEATDTFLKGILTYSIEIGSIGIAMMVLGYISIETFLHTAKKQIYRIRCTYTEKILKQDISWYDQHQTGDFASKMADDLVKLEDGLGEKIPMFLNMQFTFIASILLAFFKGWELALVCLTSLPMSLICIGVTSLLSTKLARKESDAYGSAGAIAEEVLGTIRTVFAFNGEKKEEDRYDENLIFARKNNIFRSSMSAIGFGLLWFVIYASYALAFWYGVKLIIEERNDPDPTYTPGNMITIFFSVMSASMNFGIASTYVEVFAKAKASGGKIFAVIDNIPVINLSRDKGTKLQNMKANIEFKNVKFHYPTRKDVPVLTGLNLEIKSGQTVALVGSSGCGKSTCIQLLQRFYDPISGEVLIDGHNMKNFDLTWYRQNIAVVGQEPVLFATSIEENIRYGNMDATTEDIIAASKKSNAYEFIKALPRGFNTVIGERGAQLSGGQKQRIAIARALVRNPALLLLDEATSALDNESEAKVQAALETASKERTTVIVAHRLSTIKNADKIIVISHGKVVEEGTHDELMALNKEYFNLVTNQVVDKESTQDEEDDKKKIIQFRQLKSTTSVGSAEDSTKFNEDEEVDEFAPTPFSQILKMNKPELFPITIACLGSIITGASLPIFGLLSGDVIGELSGDDESMRQGVIKYCYFFLGVGVVVGLATFGNIFCFSYAGEYLTYRLRSKLFKAMLRQEVGWYDRKENGVGALCAKLSGEAALVQGATGQRLGTIISSISTLVLAVGLSLYYSWKLGLVTMAFTPVMFLALFMQVKLLNREDTSNLKSLEKSTKIAIEAVSNVRTVASLGNEDFFVDMFTGELKNHQARMLRNNHLKSFVFGIARSIQFFAYGTAMYYGGFLIRDGMPYVDVFKVSQILILGTSSIANALAFSPNLQKGISAARSTLKLMNRVPKIRNLPTAVDKNWKKGDINYSQLYFSYPTRPAVPVLRGLDLTVLQGKTVALVGSSGCGKSTLIQLIERFYDPISGSVEIDREDVRDMKLSSLRSNMGIVSQEPNLFDRTIGENIAYGDNSRNVTAEEIIEAAKKANIHNFISSLPLGYDTRLGEKGTQLSGGQKQRVAIARALVRNPKVLLLDEATSALDTESEKVVQEALDKAKEGRTCITIAHRLTTIQDADVICVIKKGKLAEVGTHQELLKERGLYHQLYSLQAV</sequence>
<dbReference type="PANTHER" id="PTHR43394">
    <property type="entry name" value="ATP-DEPENDENT PERMEASE MDL1, MITOCHONDRIAL"/>
    <property type="match status" value="1"/>
</dbReference>
<dbReference type="InterPro" id="IPR003439">
    <property type="entry name" value="ABC_transporter-like_ATP-bd"/>
</dbReference>
<evidence type="ECO:0000259" key="15">
    <source>
        <dbReference type="PROSITE" id="PS50893"/>
    </source>
</evidence>
<feature type="domain" description="ABC transmembrane type-1" evidence="16">
    <location>
        <begin position="701"/>
        <end position="985"/>
    </location>
</feature>
<dbReference type="GO" id="GO:0008559">
    <property type="term" value="F:ABC-type xenobiotic transporter activity"/>
    <property type="evidence" value="ECO:0007669"/>
    <property type="project" value="UniProtKB-EC"/>
</dbReference>
<feature type="domain" description="ABC transporter" evidence="15">
    <location>
        <begin position="1019"/>
        <end position="1257"/>
    </location>
</feature>
<dbReference type="CDD" id="cd03249">
    <property type="entry name" value="ABC_MTABC3_MDL1_MDL2"/>
    <property type="match status" value="2"/>
</dbReference>
<evidence type="ECO:0000256" key="6">
    <source>
        <dbReference type="ARBA" id="ARBA00022737"/>
    </source>
</evidence>
<dbReference type="SMART" id="SM00382">
    <property type="entry name" value="AAA"/>
    <property type="match status" value="2"/>
</dbReference>
<evidence type="ECO:0000259" key="16">
    <source>
        <dbReference type="PROSITE" id="PS50929"/>
    </source>
</evidence>
<dbReference type="InterPro" id="IPR036640">
    <property type="entry name" value="ABC1_TM_sf"/>
</dbReference>
<feature type="transmembrane region" description="Helical" evidence="14">
    <location>
        <begin position="819"/>
        <end position="839"/>
    </location>
</feature>
<keyword evidence="4" id="KW-0813">Transport</keyword>
<dbReference type="PANTHER" id="PTHR43394:SF27">
    <property type="entry name" value="ATP-DEPENDENT TRANSLOCASE ABCB1-LIKE"/>
    <property type="match status" value="1"/>
</dbReference>
<dbReference type="CDD" id="cd18578">
    <property type="entry name" value="ABC_6TM_Pgp_ABCB1_D2_like"/>
    <property type="match status" value="1"/>
</dbReference>
<dbReference type="Pfam" id="PF00664">
    <property type="entry name" value="ABC_membrane"/>
    <property type="match status" value="2"/>
</dbReference>
<reference evidence="17 18" key="1">
    <citation type="submission" date="2023-03" db="EMBL/GenBank/DDBJ databases">
        <title>Genome insight into feeding habits of ladybird beetles.</title>
        <authorList>
            <person name="Li H.-S."/>
            <person name="Huang Y.-H."/>
            <person name="Pang H."/>
        </authorList>
    </citation>
    <scope>NUCLEOTIDE SEQUENCE [LARGE SCALE GENOMIC DNA]</scope>
    <source>
        <strain evidence="17">SYSU_2023b</strain>
        <tissue evidence="17">Whole body</tissue>
    </source>
</reference>
<comment type="caution">
    <text evidence="17">The sequence shown here is derived from an EMBL/GenBank/DDBJ whole genome shotgun (WGS) entry which is preliminary data.</text>
</comment>
<dbReference type="PROSITE" id="PS50929">
    <property type="entry name" value="ABC_TM1F"/>
    <property type="match status" value="2"/>
</dbReference>
<feature type="transmembrane region" description="Helical" evidence="14">
    <location>
        <begin position="336"/>
        <end position="360"/>
    </location>
</feature>
<dbReference type="PROSITE" id="PS50893">
    <property type="entry name" value="ABC_TRANSPORTER_2"/>
    <property type="match status" value="2"/>
</dbReference>
<dbReference type="InterPro" id="IPR011527">
    <property type="entry name" value="ABC1_TM_dom"/>
</dbReference>
<evidence type="ECO:0000256" key="11">
    <source>
        <dbReference type="ARBA" id="ARBA00023136"/>
    </source>
</evidence>
<evidence type="ECO:0000256" key="9">
    <source>
        <dbReference type="ARBA" id="ARBA00022967"/>
    </source>
</evidence>
<dbReference type="Pfam" id="PF00005">
    <property type="entry name" value="ABC_tran"/>
    <property type="match status" value="2"/>
</dbReference>
<evidence type="ECO:0000256" key="4">
    <source>
        <dbReference type="ARBA" id="ARBA00022448"/>
    </source>
</evidence>
<name>A0AAW1U7S7_9CUCU</name>
<dbReference type="Gene3D" id="3.40.50.300">
    <property type="entry name" value="P-loop containing nucleotide triphosphate hydrolases"/>
    <property type="match status" value="2"/>
</dbReference>
<keyword evidence="5 14" id="KW-0812">Transmembrane</keyword>
<dbReference type="CDD" id="cd18577">
    <property type="entry name" value="ABC_6TM_Pgp_ABCB1_D1_like"/>
    <property type="match status" value="1"/>
</dbReference>
<comment type="catalytic activity">
    <reaction evidence="13">
        <text>ATP + H2O + xenobioticSide 1 = ADP + phosphate + xenobioticSide 2.</text>
        <dbReference type="EC" id="7.6.2.2"/>
    </reaction>
</comment>
<feature type="domain" description="ABC transmembrane type-1" evidence="16">
    <location>
        <begin position="57"/>
        <end position="361"/>
    </location>
</feature>
<dbReference type="FunFam" id="3.40.50.300:FF:000479">
    <property type="entry name" value="Multidrug resistance protein 1A"/>
    <property type="match status" value="2"/>
</dbReference>
<gene>
    <name evidence="17" type="ORF">WA026_016869</name>
</gene>
<dbReference type="AlphaFoldDB" id="A0AAW1U7S7"/>
<evidence type="ECO:0000256" key="2">
    <source>
        <dbReference type="ARBA" id="ARBA00007577"/>
    </source>
</evidence>
<keyword evidence="12" id="KW-0325">Glycoprotein</keyword>